<reference evidence="1 2" key="2">
    <citation type="journal article" date="2022" name="Mol. Ecol. Resour.">
        <title>The genomes of chicory, endive, great burdock and yacon provide insights into Asteraceae paleo-polyploidization history and plant inulin production.</title>
        <authorList>
            <person name="Fan W."/>
            <person name="Wang S."/>
            <person name="Wang H."/>
            <person name="Wang A."/>
            <person name="Jiang F."/>
            <person name="Liu H."/>
            <person name="Zhao H."/>
            <person name="Xu D."/>
            <person name="Zhang Y."/>
        </authorList>
    </citation>
    <scope>NUCLEOTIDE SEQUENCE [LARGE SCALE GENOMIC DNA]</scope>
    <source>
        <strain evidence="2">cv. Punajuju</strain>
        <tissue evidence="1">Leaves</tissue>
    </source>
</reference>
<sequence length="108" mass="11205">MGRVVGVVPAERPSPIIPPQSKPTDPLSCASTLRRRLAGPSSCAWAGRGARGASVATLIGIGVKVTMVSAVSRPYDLGKRVMKCPPAMGLLPDTPAQAVRECTPEEKA</sequence>
<gene>
    <name evidence="1" type="ORF">L2E82_45732</name>
</gene>
<proteinExistence type="predicted"/>
<keyword evidence="2" id="KW-1185">Reference proteome</keyword>
<reference evidence="2" key="1">
    <citation type="journal article" date="2022" name="Mol. Ecol. Resour.">
        <title>The genomes of chicory, endive, great burdock and yacon provide insights into Asteraceae palaeo-polyploidization history and plant inulin production.</title>
        <authorList>
            <person name="Fan W."/>
            <person name="Wang S."/>
            <person name="Wang H."/>
            <person name="Wang A."/>
            <person name="Jiang F."/>
            <person name="Liu H."/>
            <person name="Zhao H."/>
            <person name="Xu D."/>
            <person name="Zhang Y."/>
        </authorList>
    </citation>
    <scope>NUCLEOTIDE SEQUENCE [LARGE SCALE GENOMIC DNA]</scope>
    <source>
        <strain evidence="2">cv. Punajuju</strain>
    </source>
</reference>
<evidence type="ECO:0000313" key="1">
    <source>
        <dbReference type="EMBL" id="KAI3701088.1"/>
    </source>
</evidence>
<organism evidence="1 2">
    <name type="scientific">Cichorium intybus</name>
    <name type="common">Chicory</name>
    <dbReference type="NCBI Taxonomy" id="13427"/>
    <lineage>
        <taxon>Eukaryota</taxon>
        <taxon>Viridiplantae</taxon>
        <taxon>Streptophyta</taxon>
        <taxon>Embryophyta</taxon>
        <taxon>Tracheophyta</taxon>
        <taxon>Spermatophyta</taxon>
        <taxon>Magnoliopsida</taxon>
        <taxon>eudicotyledons</taxon>
        <taxon>Gunneridae</taxon>
        <taxon>Pentapetalae</taxon>
        <taxon>asterids</taxon>
        <taxon>campanulids</taxon>
        <taxon>Asterales</taxon>
        <taxon>Asteraceae</taxon>
        <taxon>Cichorioideae</taxon>
        <taxon>Cichorieae</taxon>
        <taxon>Cichoriinae</taxon>
        <taxon>Cichorium</taxon>
    </lineage>
</organism>
<dbReference type="Proteomes" id="UP001055811">
    <property type="component" value="Linkage Group LG08"/>
</dbReference>
<evidence type="ECO:0000313" key="2">
    <source>
        <dbReference type="Proteomes" id="UP001055811"/>
    </source>
</evidence>
<protein>
    <submittedName>
        <fullName evidence="1">Uncharacterized protein</fullName>
    </submittedName>
</protein>
<accession>A0ACB8ZV55</accession>
<comment type="caution">
    <text evidence="1">The sequence shown here is derived from an EMBL/GenBank/DDBJ whole genome shotgun (WGS) entry which is preliminary data.</text>
</comment>
<name>A0ACB8ZV55_CICIN</name>
<dbReference type="EMBL" id="CM042016">
    <property type="protein sequence ID" value="KAI3701088.1"/>
    <property type="molecule type" value="Genomic_DNA"/>
</dbReference>